<dbReference type="AlphaFoldDB" id="A0A5H2Q9Z8"/>
<reference evidence="1" key="1">
    <citation type="submission" date="2018-07" db="EMBL/GenBank/DDBJ databases">
        <authorList>
            <person name="Wan J."/>
            <person name="Li Y."/>
            <person name="Wang H."/>
            <person name="Tang L."/>
            <person name="Tan Q."/>
            <person name="Bao D."/>
            <person name="Yang R."/>
        </authorList>
    </citation>
    <scope>NUCLEOTIDE SEQUENCE</scope>
    <source>
        <strain evidence="1">V8</strain>
    </source>
</reference>
<gene>
    <name evidence="3" type="primary">orf109</name>
</gene>
<accession>A0A5H2Q9Z8</accession>
<dbReference type="EMBL" id="MH647062">
    <property type="protein sequence ID" value="AYD91425.1"/>
    <property type="molecule type" value="Genomic_DNA"/>
</dbReference>
<protein>
    <submittedName>
        <fullName evidence="3">Uncharacterized protein</fullName>
    </submittedName>
</protein>
<keyword evidence="3" id="KW-0496">Mitochondrion</keyword>
<geneLocation type="mitochondrion" evidence="3"/>
<dbReference type="RefSeq" id="YP_009704494.1">
    <property type="nucleotide sequence ID" value="NC_044971.1"/>
</dbReference>
<evidence type="ECO:0000313" key="3">
    <source>
        <dbReference type="EMBL" id="AYD91425.1"/>
    </source>
</evidence>
<reference evidence="3" key="2">
    <citation type="submission" date="2018-07" db="EMBL/GenBank/DDBJ databases">
        <authorList>
            <person name="Wan J."/>
            <person name="Li Y."/>
            <person name="Wang H."/>
            <person name="Tang L."/>
            <person name="Li Z."/>
            <person name="Tan Q."/>
            <person name="Bao D."/>
            <person name="Yang R."/>
        </authorList>
    </citation>
    <scope>NUCLEOTIDE SEQUENCE</scope>
    <source>
        <strain evidence="3">Tai8</strain>
        <strain evidence="2">V23</strain>
    </source>
</reference>
<sequence length="109" mass="12144">MVVWPGKAEHQLTTRNCSERNGKEQELVCYTQLLPFASLCIAGARSVTWYADKNHTKPGNPWMLAQGLCGLVIRQSGGRYPRGINSRRKKLIIAWLFNEVGIASLGLVC</sequence>
<name>A0A5H2Q9Z8_9AGAR</name>
<evidence type="ECO:0000313" key="2">
    <source>
        <dbReference type="EMBL" id="AYD91414.1"/>
    </source>
</evidence>
<dbReference type="GeneID" id="41954924"/>
<organism evidence="3">
    <name type="scientific">Volvariella volvacea</name>
    <dbReference type="NCBI Taxonomy" id="36659"/>
    <lineage>
        <taxon>Eukaryota</taxon>
        <taxon>Fungi</taxon>
        <taxon>Dikarya</taxon>
        <taxon>Basidiomycota</taxon>
        <taxon>Agaricomycotina</taxon>
        <taxon>Agaricomycetes</taxon>
        <taxon>Agaricomycetidae</taxon>
        <taxon>Agaricales</taxon>
        <taxon>Pluteineae</taxon>
        <taxon>Pluteaceae</taxon>
        <taxon>Volvariella</taxon>
    </lineage>
</organism>
<dbReference type="EMBL" id="MH647061">
    <property type="protein sequence ID" value="AYD91414.1"/>
    <property type="molecule type" value="Genomic_DNA"/>
</dbReference>
<dbReference type="EMBL" id="MH647060">
    <property type="protein sequence ID" value="AYD91383.1"/>
    <property type="molecule type" value="Genomic_DNA"/>
</dbReference>
<proteinExistence type="predicted"/>
<evidence type="ECO:0000313" key="1">
    <source>
        <dbReference type="EMBL" id="AYD91383.1"/>
    </source>
</evidence>